<dbReference type="HAMAP" id="MF_01256">
    <property type="entry name" value="YfiT_hydrol"/>
    <property type="match status" value="1"/>
</dbReference>
<dbReference type="InterPro" id="IPR024775">
    <property type="entry name" value="DinB-like"/>
</dbReference>
<keyword evidence="8" id="KW-1185">Reference proteome</keyword>
<proteinExistence type="inferred from homology"/>
<sequence length="186" mass="21207">MNEHAANESELEALRYPIGRPAQLEAFEDDQLEAWIEDIRRLPDRLEAAIEGLSEAQLDTPYRPGGWTARQVVHHLADSHMNAYVRLKLALTEDKPTIKPYDENVWAEQPDAGSLAVGASLLILRGLHTRWAFLLESLTPEQLRRSFYHPESGTWTLLGVQTEHYAWHGKHHASQIASLVERSGWR</sequence>
<dbReference type="Pfam" id="PF12867">
    <property type="entry name" value="DinB_2"/>
    <property type="match status" value="1"/>
</dbReference>
<feature type="binding site" evidence="5">
    <location>
        <position position="168"/>
    </location>
    <ligand>
        <name>Zn(2+)</name>
        <dbReference type="ChEBI" id="CHEBI:29105"/>
    </ligand>
</feature>
<dbReference type="Proteomes" id="UP000316968">
    <property type="component" value="Chromosome"/>
</dbReference>
<name>A0A4Y6V2D4_SACBS</name>
<keyword evidence="4 5" id="KW-0862">Zinc</keyword>
<evidence type="ECO:0000313" key="7">
    <source>
        <dbReference type="EMBL" id="QDH22791.1"/>
    </source>
</evidence>
<dbReference type="GO" id="GO:0016787">
    <property type="term" value="F:hydrolase activity"/>
    <property type="evidence" value="ECO:0007669"/>
    <property type="project" value="UniProtKB-UniRule"/>
</dbReference>
<gene>
    <name evidence="7" type="ORF">FFV09_19235</name>
</gene>
<reference evidence="7 8" key="1">
    <citation type="submission" date="2019-06" db="EMBL/GenBank/DDBJ databases">
        <title>Saccharibacillus brassicae sp. nov., an endophytic bacterium isolated from Chinese cabbage seeds (Brassica pekinensis).</title>
        <authorList>
            <person name="Jiang L."/>
            <person name="Lee J."/>
            <person name="Kim S.W."/>
        </authorList>
    </citation>
    <scope>NUCLEOTIDE SEQUENCE [LARGE SCALE GENOMIC DNA]</scope>
    <source>
        <strain evidence="8">KCTC 43072 / ATSA2</strain>
    </source>
</reference>
<evidence type="ECO:0000256" key="3">
    <source>
        <dbReference type="ARBA" id="ARBA00022801"/>
    </source>
</evidence>
<keyword evidence="1 5" id="KW-0963">Cytoplasm</keyword>
<feature type="binding site" evidence="5">
    <location>
        <position position="172"/>
    </location>
    <ligand>
        <name>Zn(2+)</name>
        <dbReference type="ChEBI" id="CHEBI:29105"/>
    </ligand>
</feature>
<feature type="domain" description="DinB-like" evidence="6">
    <location>
        <begin position="40"/>
        <end position="176"/>
    </location>
</feature>
<evidence type="ECO:0000259" key="6">
    <source>
        <dbReference type="Pfam" id="PF12867"/>
    </source>
</evidence>
<comment type="cofactor">
    <cofactor evidence="5">
        <name>Zn(2+)</name>
        <dbReference type="ChEBI" id="CHEBI:29105"/>
    </cofactor>
    <text evidence="5">Binds 1 zinc ion per subunit.</text>
</comment>
<dbReference type="InterPro" id="IPR023774">
    <property type="entry name" value="Put_metal_dep_hydrolase_YfiT"/>
</dbReference>
<protein>
    <recommendedName>
        <fullName evidence="5">Putative metal-dependent hydrolase FFV09_19235</fullName>
        <ecNumber evidence="5">3.-.-.-</ecNumber>
    </recommendedName>
</protein>
<comment type="subunit">
    <text evidence="5">Homodimer.</text>
</comment>
<dbReference type="EMBL" id="CP041217">
    <property type="protein sequence ID" value="QDH22791.1"/>
    <property type="molecule type" value="Genomic_DNA"/>
</dbReference>
<evidence type="ECO:0000256" key="1">
    <source>
        <dbReference type="ARBA" id="ARBA00022490"/>
    </source>
</evidence>
<accession>A0A4Y6V2D4</accession>
<evidence type="ECO:0000256" key="5">
    <source>
        <dbReference type="HAMAP-Rule" id="MF_01256"/>
    </source>
</evidence>
<evidence type="ECO:0000256" key="4">
    <source>
        <dbReference type="ARBA" id="ARBA00022833"/>
    </source>
</evidence>
<dbReference type="RefSeq" id="WP_141449332.1">
    <property type="nucleotide sequence ID" value="NZ_CP041217.1"/>
</dbReference>
<dbReference type="NCBIfam" id="NF009807">
    <property type="entry name" value="PRK13291.1"/>
    <property type="match status" value="1"/>
</dbReference>
<dbReference type="OrthoDB" id="9796039at2"/>
<keyword evidence="3 5" id="KW-0378">Hydrolase</keyword>
<organism evidence="7 8">
    <name type="scientific">Saccharibacillus brassicae</name>
    <dbReference type="NCBI Taxonomy" id="2583377"/>
    <lineage>
        <taxon>Bacteria</taxon>
        <taxon>Bacillati</taxon>
        <taxon>Bacillota</taxon>
        <taxon>Bacilli</taxon>
        <taxon>Bacillales</taxon>
        <taxon>Paenibacillaceae</taxon>
        <taxon>Saccharibacillus</taxon>
    </lineage>
</organism>
<dbReference type="GO" id="GO:0005737">
    <property type="term" value="C:cytoplasm"/>
    <property type="evidence" value="ECO:0007669"/>
    <property type="project" value="UniProtKB-SubCell"/>
</dbReference>
<dbReference type="InterPro" id="IPR034660">
    <property type="entry name" value="DinB/YfiT-like"/>
</dbReference>
<dbReference type="AlphaFoldDB" id="A0A4Y6V2D4"/>
<comment type="subcellular location">
    <subcellularLocation>
        <location evidence="5">Cytoplasm</location>
    </subcellularLocation>
</comment>
<dbReference type="EC" id="3.-.-.-" evidence="5"/>
<keyword evidence="2 5" id="KW-0479">Metal-binding</keyword>
<comment type="similarity">
    <text evidence="5">Belongs to the metal hydrolase YfiT family.</text>
</comment>
<evidence type="ECO:0000313" key="8">
    <source>
        <dbReference type="Proteomes" id="UP000316968"/>
    </source>
</evidence>
<dbReference type="Gene3D" id="1.20.120.450">
    <property type="entry name" value="dinb family like domain"/>
    <property type="match status" value="1"/>
</dbReference>
<comment type="function">
    <text evidence="5">Possible metal-dependent hydrolase.</text>
</comment>
<dbReference type="SUPFAM" id="SSF109854">
    <property type="entry name" value="DinB/YfiT-like putative metalloenzymes"/>
    <property type="match status" value="1"/>
</dbReference>
<dbReference type="GO" id="GO:0008270">
    <property type="term" value="F:zinc ion binding"/>
    <property type="evidence" value="ECO:0007669"/>
    <property type="project" value="UniProtKB-UniRule"/>
</dbReference>
<dbReference type="KEGG" id="saca:FFV09_19235"/>
<evidence type="ECO:0000256" key="2">
    <source>
        <dbReference type="ARBA" id="ARBA00022723"/>
    </source>
</evidence>
<feature type="binding site" evidence="5">
    <location>
        <position position="75"/>
    </location>
    <ligand>
        <name>Zn(2+)</name>
        <dbReference type="ChEBI" id="CHEBI:29105"/>
    </ligand>
</feature>